<accession>A0A0A6ZKZ5</accession>
<evidence type="ECO:0000256" key="17">
    <source>
        <dbReference type="ARBA" id="ARBA00049551"/>
    </source>
</evidence>
<evidence type="ECO:0000256" key="8">
    <source>
        <dbReference type="ARBA" id="ARBA00022692"/>
    </source>
</evidence>
<keyword evidence="13 18" id="KW-0520">NAD</keyword>
<evidence type="ECO:0000256" key="13">
    <source>
        <dbReference type="ARBA" id="ARBA00023027"/>
    </source>
</evidence>
<keyword evidence="6" id="KW-0813">Transport</keyword>
<keyword evidence="12 18" id="KW-1133">Transmembrane helix</keyword>
<dbReference type="EMBL" id="KF385870">
    <property type="protein sequence ID" value="AHA52500.1"/>
    <property type="molecule type" value="Genomic_DNA"/>
</dbReference>
<evidence type="ECO:0000256" key="11">
    <source>
        <dbReference type="ARBA" id="ARBA00022982"/>
    </source>
</evidence>
<evidence type="ECO:0000256" key="6">
    <source>
        <dbReference type="ARBA" id="ARBA00022448"/>
    </source>
</evidence>
<feature type="transmembrane region" description="Helical" evidence="18">
    <location>
        <begin position="20"/>
        <end position="48"/>
    </location>
</feature>
<evidence type="ECO:0000256" key="4">
    <source>
        <dbReference type="ARBA" id="ARBA00012944"/>
    </source>
</evidence>
<dbReference type="PANTHER" id="PTHR46552:SF1">
    <property type="entry name" value="NADH-UBIQUINONE OXIDOREDUCTASE CHAIN 2"/>
    <property type="match status" value="1"/>
</dbReference>
<dbReference type="EC" id="7.1.1.2" evidence="4 18"/>
<dbReference type="InterPro" id="IPR003917">
    <property type="entry name" value="NADH_UbQ_OxRdtase_chain2"/>
</dbReference>
<dbReference type="GO" id="GO:0008137">
    <property type="term" value="F:NADH dehydrogenase (ubiquinone) activity"/>
    <property type="evidence" value="ECO:0007669"/>
    <property type="project" value="UniProtKB-EC"/>
</dbReference>
<evidence type="ECO:0000256" key="16">
    <source>
        <dbReference type="ARBA" id="ARBA00023136"/>
    </source>
</evidence>
<comment type="catalytic activity">
    <reaction evidence="17 18">
        <text>a ubiquinone + NADH + 5 H(+)(in) = a ubiquinol + NAD(+) + 4 H(+)(out)</text>
        <dbReference type="Rhea" id="RHEA:29091"/>
        <dbReference type="Rhea" id="RHEA-COMP:9565"/>
        <dbReference type="Rhea" id="RHEA-COMP:9566"/>
        <dbReference type="ChEBI" id="CHEBI:15378"/>
        <dbReference type="ChEBI" id="CHEBI:16389"/>
        <dbReference type="ChEBI" id="CHEBI:17976"/>
        <dbReference type="ChEBI" id="CHEBI:57540"/>
        <dbReference type="ChEBI" id="CHEBI:57945"/>
        <dbReference type="EC" id="7.1.1.2"/>
    </reaction>
</comment>
<dbReference type="Pfam" id="PF00361">
    <property type="entry name" value="Proton_antipo_M"/>
    <property type="match status" value="1"/>
</dbReference>
<evidence type="ECO:0000256" key="14">
    <source>
        <dbReference type="ARBA" id="ARBA00023075"/>
    </source>
</evidence>
<feature type="transmembrane region" description="Helical" evidence="18">
    <location>
        <begin position="144"/>
        <end position="167"/>
    </location>
</feature>
<evidence type="ECO:0000256" key="7">
    <source>
        <dbReference type="ARBA" id="ARBA00022660"/>
    </source>
</evidence>
<evidence type="ECO:0000256" key="9">
    <source>
        <dbReference type="ARBA" id="ARBA00022792"/>
    </source>
</evidence>
<dbReference type="PRINTS" id="PR01436">
    <property type="entry name" value="NADHDHGNASE2"/>
</dbReference>
<dbReference type="InterPro" id="IPR001750">
    <property type="entry name" value="ND/Mrp_TM"/>
</dbReference>
<evidence type="ECO:0000256" key="15">
    <source>
        <dbReference type="ARBA" id="ARBA00023128"/>
    </source>
</evidence>
<evidence type="ECO:0000256" key="5">
    <source>
        <dbReference type="ARBA" id="ARBA00021008"/>
    </source>
</evidence>
<keyword evidence="11 18" id="KW-0249">Electron transport</keyword>
<reference evidence="20" key="1">
    <citation type="submission" date="2013-07" db="EMBL/GenBank/DDBJ databases">
        <title>The comparative mitochondrial genomes from Braconidae subfamilies and the phylogeny of the Hymenoptera.</title>
        <authorList>
            <person name="Li Q."/>
            <person name="Wei S.J."/>
            <person name="Chen X.X."/>
        </authorList>
    </citation>
    <scope>NUCLEOTIDE SEQUENCE</scope>
</reference>
<keyword evidence="14 18" id="KW-0830">Ubiquinone</keyword>
<dbReference type="InterPro" id="IPR050175">
    <property type="entry name" value="Complex_I_Subunit_2"/>
</dbReference>
<comment type="subcellular location">
    <subcellularLocation>
        <location evidence="2 18">Mitochondrion inner membrane</location>
        <topology evidence="2 18">Multi-pass membrane protein</topology>
    </subcellularLocation>
</comment>
<evidence type="ECO:0000256" key="12">
    <source>
        <dbReference type="ARBA" id="ARBA00022989"/>
    </source>
</evidence>
<comment type="similarity">
    <text evidence="3 18">Belongs to the complex I subunit 2 family.</text>
</comment>
<gene>
    <name evidence="20" type="primary">ND2</name>
</gene>
<comment type="function">
    <text evidence="18">Core subunit of the mitochondrial membrane respiratory chain NADH dehydrogenase (Complex I) which catalyzes electron transfer from NADH through the respiratory chain, using ubiquinone as an electron acceptor. Essential for the catalytic activity and assembly of complex I.</text>
</comment>
<feature type="transmembrane region" description="Helical" evidence="18">
    <location>
        <begin position="103"/>
        <end position="124"/>
    </location>
</feature>
<keyword evidence="7 18" id="KW-0679">Respiratory chain</keyword>
<keyword evidence="8 18" id="KW-0812">Transmembrane</keyword>
<feature type="non-terminal residue" evidence="20">
    <location>
        <position position="1"/>
    </location>
</feature>
<evidence type="ECO:0000256" key="18">
    <source>
        <dbReference type="RuleBase" id="RU003403"/>
    </source>
</evidence>
<evidence type="ECO:0000259" key="19">
    <source>
        <dbReference type="Pfam" id="PF00361"/>
    </source>
</evidence>
<keyword evidence="16 18" id="KW-0472">Membrane</keyword>
<organism evidence="20">
    <name type="scientific">Cardiochiles fuscipennis</name>
    <dbReference type="NCBI Taxonomy" id="69312"/>
    <lineage>
        <taxon>Eukaryota</taxon>
        <taxon>Metazoa</taxon>
        <taxon>Ecdysozoa</taxon>
        <taxon>Arthropoda</taxon>
        <taxon>Hexapoda</taxon>
        <taxon>Insecta</taxon>
        <taxon>Pterygota</taxon>
        <taxon>Neoptera</taxon>
        <taxon>Endopterygota</taxon>
        <taxon>Hymenoptera</taxon>
        <taxon>Apocrita</taxon>
        <taxon>Ichneumonoidea</taxon>
        <taxon>Braconidae</taxon>
        <taxon>Cardiochilinae</taxon>
        <taxon>Cardiochiles</taxon>
    </lineage>
</organism>
<dbReference type="PANTHER" id="PTHR46552">
    <property type="entry name" value="NADH-UBIQUINONE OXIDOREDUCTASE CHAIN 2"/>
    <property type="match status" value="1"/>
</dbReference>
<protein>
    <recommendedName>
        <fullName evidence="5 18">NADH-ubiquinone oxidoreductase chain 2</fullName>
        <ecNumber evidence="4 18">7.1.1.2</ecNumber>
    </recommendedName>
</protein>
<evidence type="ECO:0000256" key="2">
    <source>
        <dbReference type="ARBA" id="ARBA00004448"/>
    </source>
</evidence>
<sequence length="170" mass="20658">FNFMNFKKIMAFSSINHMCWILLSLLIGANLFLVYYFSYTLITMSLFATFWKFNINYLFDLNNLFSKSIGYLLIFLMFSVGGLPPFFGFLMKWFSIYSYMFKYNYLILMMMILYSLFFLYYYIRVVYVLLMNNMLTLKISFDDYFFLYLYFVFLISITIYGLLSMLLHLN</sequence>
<evidence type="ECO:0000256" key="10">
    <source>
        <dbReference type="ARBA" id="ARBA00022967"/>
    </source>
</evidence>
<dbReference type="GO" id="GO:0006120">
    <property type="term" value="P:mitochondrial electron transport, NADH to ubiquinone"/>
    <property type="evidence" value="ECO:0007669"/>
    <property type="project" value="InterPro"/>
</dbReference>
<proteinExistence type="inferred from homology"/>
<comment type="function">
    <text evidence="1">Core subunit of the mitochondrial membrane respiratory chain NADH dehydrogenase (Complex I) that is believed to belong to the minimal assembly required for catalysis. Complex I functions in the transfer of electrons from NADH to the respiratory chain. The immediate electron acceptor for the enzyme is believed to be ubiquinone.</text>
</comment>
<evidence type="ECO:0000256" key="1">
    <source>
        <dbReference type="ARBA" id="ARBA00003257"/>
    </source>
</evidence>
<dbReference type="AlphaFoldDB" id="A0A0A6ZKZ5"/>
<evidence type="ECO:0000256" key="3">
    <source>
        <dbReference type="ARBA" id="ARBA00007012"/>
    </source>
</evidence>
<name>A0A0A6ZKZ5_9HYME</name>
<keyword evidence="10 18" id="KW-1278">Translocase</keyword>
<geneLocation type="mitochondrion" evidence="20"/>
<keyword evidence="9 18" id="KW-0999">Mitochondrion inner membrane</keyword>
<keyword evidence="15 18" id="KW-0496">Mitochondrion</keyword>
<evidence type="ECO:0000313" key="20">
    <source>
        <dbReference type="EMBL" id="AHA52500.1"/>
    </source>
</evidence>
<feature type="domain" description="NADH:quinone oxidoreductase/Mrp antiporter transmembrane" evidence="19">
    <location>
        <begin position="5"/>
        <end position="114"/>
    </location>
</feature>
<dbReference type="GO" id="GO:0005743">
    <property type="term" value="C:mitochondrial inner membrane"/>
    <property type="evidence" value="ECO:0007669"/>
    <property type="project" value="UniProtKB-SubCell"/>
</dbReference>
<feature type="transmembrane region" description="Helical" evidence="18">
    <location>
        <begin position="68"/>
        <end position="91"/>
    </location>
</feature>